<dbReference type="RefSeq" id="WP_234985597.1">
    <property type="nucleotide sequence ID" value="NZ_FNGO01000024.1"/>
</dbReference>
<keyword evidence="5" id="KW-0862">Zinc</keyword>
<dbReference type="InterPro" id="IPR037518">
    <property type="entry name" value="MPN"/>
</dbReference>
<comment type="similarity">
    <text evidence="1">Belongs to the UPF0758 family.</text>
</comment>
<dbReference type="Proteomes" id="UP000199476">
    <property type="component" value="Unassembled WGS sequence"/>
</dbReference>
<dbReference type="InterPro" id="IPR001405">
    <property type="entry name" value="UPF0758"/>
</dbReference>
<dbReference type="AlphaFoldDB" id="A0A1G9RUV9"/>
<keyword evidence="2" id="KW-0645">Protease</keyword>
<evidence type="ECO:0000256" key="1">
    <source>
        <dbReference type="ARBA" id="ARBA00010243"/>
    </source>
</evidence>
<sequence>MKAKISKYGLRLVKEDRKEYELEVEEIIKPEDARRIFVETMELNNRTEEVLAMLTVSARNSLLGAFEVSVGSLSRSISNPREIYKRAILQNAAGIILGHNHPSGATKPSSDDIEITKKVSEAGDLLGITLHDHIIIGGDEFISLRAEGYL</sequence>
<name>A0A1G9RUV9_9FIRM</name>
<reference evidence="8 9" key="1">
    <citation type="submission" date="2016-10" db="EMBL/GenBank/DDBJ databases">
        <authorList>
            <person name="de Groot N.N."/>
        </authorList>
    </citation>
    <scope>NUCLEOTIDE SEQUENCE [LARGE SCALE GENOMIC DNA]</scope>
    <source>
        <strain evidence="8 9">SLAS-1</strain>
    </source>
</reference>
<dbReference type="PANTHER" id="PTHR30471">
    <property type="entry name" value="DNA REPAIR PROTEIN RADC"/>
    <property type="match status" value="1"/>
</dbReference>
<dbReference type="GO" id="GO:0008237">
    <property type="term" value="F:metallopeptidase activity"/>
    <property type="evidence" value="ECO:0007669"/>
    <property type="project" value="UniProtKB-KW"/>
</dbReference>
<keyword evidence="4" id="KW-0378">Hydrolase</keyword>
<proteinExistence type="inferred from homology"/>
<dbReference type="PROSITE" id="PS01302">
    <property type="entry name" value="UPF0758"/>
    <property type="match status" value="1"/>
</dbReference>
<keyword evidence="9" id="KW-1185">Reference proteome</keyword>
<dbReference type="STRING" id="321763.SAMN04488692_12416"/>
<keyword evidence="6" id="KW-0482">Metalloprotease</keyword>
<dbReference type="GO" id="GO:0046872">
    <property type="term" value="F:metal ion binding"/>
    <property type="evidence" value="ECO:0007669"/>
    <property type="project" value="UniProtKB-KW"/>
</dbReference>
<evidence type="ECO:0000256" key="6">
    <source>
        <dbReference type="ARBA" id="ARBA00023049"/>
    </source>
</evidence>
<dbReference type="Pfam" id="PF04002">
    <property type="entry name" value="RadC"/>
    <property type="match status" value="1"/>
</dbReference>
<evidence type="ECO:0000313" key="9">
    <source>
        <dbReference type="Proteomes" id="UP000199476"/>
    </source>
</evidence>
<protein>
    <submittedName>
        <fullName evidence="8">DNA repair protein RadC</fullName>
    </submittedName>
</protein>
<dbReference type="GO" id="GO:0006508">
    <property type="term" value="P:proteolysis"/>
    <property type="evidence" value="ECO:0007669"/>
    <property type="project" value="UniProtKB-KW"/>
</dbReference>
<evidence type="ECO:0000256" key="3">
    <source>
        <dbReference type="ARBA" id="ARBA00022723"/>
    </source>
</evidence>
<accession>A0A1G9RUV9</accession>
<evidence type="ECO:0000256" key="4">
    <source>
        <dbReference type="ARBA" id="ARBA00022801"/>
    </source>
</evidence>
<organism evidence="8 9">
    <name type="scientific">Halarsenatibacter silvermanii</name>
    <dbReference type="NCBI Taxonomy" id="321763"/>
    <lineage>
        <taxon>Bacteria</taxon>
        <taxon>Bacillati</taxon>
        <taxon>Bacillota</taxon>
        <taxon>Clostridia</taxon>
        <taxon>Halanaerobiales</taxon>
        <taxon>Halarsenatibacteraceae</taxon>
        <taxon>Halarsenatibacter</taxon>
    </lineage>
</organism>
<evidence type="ECO:0000256" key="2">
    <source>
        <dbReference type="ARBA" id="ARBA00022670"/>
    </source>
</evidence>
<gene>
    <name evidence="8" type="ORF">SAMN04488692_12416</name>
</gene>
<evidence type="ECO:0000256" key="5">
    <source>
        <dbReference type="ARBA" id="ARBA00022833"/>
    </source>
</evidence>
<feature type="domain" description="MPN" evidence="7">
    <location>
        <begin position="26"/>
        <end position="150"/>
    </location>
</feature>
<dbReference type="InterPro" id="IPR020891">
    <property type="entry name" value="UPF0758_CS"/>
</dbReference>
<evidence type="ECO:0000259" key="7">
    <source>
        <dbReference type="PROSITE" id="PS50249"/>
    </source>
</evidence>
<keyword evidence="3" id="KW-0479">Metal-binding</keyword>
<dbReference type="Gene3D" id="3.40.140.10">
    <property type="entry name" value="Cytidine Deaminase, domain 2"/>
    <property type="match status" value="1"/>
</dbReference>
<dbReference type="InterPro" id="IPR025657">
    <property type="entry name" value="RadC_JAB"/>
</dbReference>
<dbReference type="PANTHER" id="PTHR30471:SF3">
    <property type="entry name" value="UPF0758 PROTEIN YEES-RELATED"/>
    <property type="match status" value="1"/>
</dbReference>
<dbReference type="PROSITE" id="PS50249">
    <property type="entry name" value="MPN"/>
    <property type="match status" value="1"/>
</dbReference>
<dbReference type="EMBL" id="FNGO01000024">
    <property type="protein sequence ID" value="SDM27026.1"/>
    <property type="molecule type" value="Genomic_DNA"/>
</dbReference>
<dbReference type="CDD" id="cd08071">
    <property type="entry name" value="MPN_DUF2466"/>
    <property type="match status" value="1"/>
</dbReference>
<evidence type="ECO:0000313" key="8">
    <source>
        <dbReference type="EMBL" id="SDM27026.1"/>
    </source>
</evidence>